<reference evidence="1" key="1">
    <citation type="submission" date="2017-02" db="EMBL/GenBank/DDBJ databases">
        <authorList>
            <person name="Regsiter A."/>
            <person name="William W."/>
        </authorList>
    </citation>
    <scope>NUCLEOTIDE SEQUENCE</scope>
    <source>
        <strain evidence="1">Bib</strain>
    </source>
</reference>
<gene>
    <name evidence="1" type="ORF">SPIROBIBN47_110001</name>
</gene>
<organism evidence="1">
    <name type="scientific">uncultured spirochete</name>
    <dbReference type="NCBI Taxonomy" id="156406"/>
    <lineage>
        <taxon>Bacteria</taxon>
        <taxon>Pseudomonadati</taxon>
        <taxon>Spirochaetota</taxon>
        <taxon>Spirochaetia</taxon>
        <taxon>Spirochaetales</taxon>
        <taxon>environmental samples</taxon>
    </lineage>
</organism>
<dbReference type="EMBL" id="FWDM01000003">
    <property type="protein sequence ID" value="SLM10005.1"/>
    <property type="molecule type" value="Genomic_DNA"/>
</dbReference>
<name>A0A3P3XFF0_9SPIR</name>
<dbReference type="AlphaFoldDB" id="A0A3P3XFF0"/>
<sequence>MFRERAFVSRLSLDLLDQKLWKRAFSTPLKTSAEYLPRYALA</sequence>
<evidence type="ECO:0000313" key="1">
    <source>
        <dbReference type="EMBL" id="SLM10005.1"/>
    </source>
</evidence>
<protein>
    <submittedName>
        <fullName evidence="1">Uncharacterized protein</fullName>
    </submittedName>
</protein>
<accession>A0A3P3XFF0</accession>
<proteinExistence type="predicted"/>